<dbReference type="Proteomes" id="UP000070659">
    <property type="component" value="Unassembled WGS sequence"/>
</dbReference>
<dbReference type="InterPro" id="IPR000182">
    <property type="entry name" value="GNAT_dom"/>
</dbReference>
<sequence>MTTAHGGELLTARPYRSGDEAAVLELINHDRVPGQPRCTKGMLTEALAGRAAVDAGWWTRQPSTDVLVDETGRPAGVVSYVITRYDDTGLLLWLHGRERPHVVRALVDRAFDRFGRRSRLAAFTVRSPLVLGLEGLPVRHRAATHHALIRSGFTGQDLWRYMRRGLTDISPAAYPVATITPSPDIPGWRLRIRDHNGTTAAEAAVGAPIDGIAVLWWIAVHPADSSDTLGRTLLDQALAHLAAQGAREVILFVDDNAPGGDRDRAVANRLYDTAGFVEVDRLYSYMRTF</sequence>
<gene>
    <name evidence="2" type="ORF">TH66_06340</name>
    <name evidence="3" type="ORF">TR74_16090</name>
</gene>
<evidence type="ECO:0000313" key="2">
    <source>
        <dbReference type="EMBL" id="KWX04782.1"/>
    </source>
</evidence>
<evidence type="ECO:0000313" key="5">
    <source>
        <dbReference type="Proteomes" id="UP000070659"/>
    </source>
</evidence>
<dbReference type="RefSeq" id="WP_198532812.1">
    <property type="nucleotide sequence ID" value="NZ_JYIJ01000014.1"/>
</dbReference>
<accession>A0A132N5G3</accession>
<dbReference type="PATRIC" id="fig|1469144.8.peg.4292"/>
<reference evidence="2 5" key="1">
    <citation type="submission" date="2015-02" db="EMBL/GenBank/DDBJ databases">
        <title>Physiological reanalysis, assessment of diazotrophy, and genome sequences of multiple isolates of Streptomyces thermoautotrophicus.</title>
        <authorList>
            <person name="MacKellar D.C."/>
            <person name="Lieber L."/>
            <person name="Norman J."/>
            <person name="Bolger A."/>
            <person name="Tobin C."/>
            <person name="Murray J.W."/>
            <person name="Prell J."/>
        </authorList>
    </citation>
    <scope>NUCLEOTIDE SEQUENCE [LARGE SCALE GENOMIC DNA]</scope>
    <source>
        <strain evidence="2 5">UBT1</strain>
    </source>
</reference>
<evidence type="ECO:0000313" key="3">
    <source>
        <dbReference type="EMBL" id="KWX08194.1"/>
    </source>
</evidence>
<name>A0A132N5G3_9ACTN</name>
<evidence type="ECO:0000313" key="4">
    <source>
        <dbReference type="Proteomes" id="UP000070598"/>
    </source>
</evidence>
<dbReference type="PROSITE" id="PS51186">
    <property type="entry name" value="GNAT"/>
    <property type="match status" value="1"/>
</dbReference>
<dbReference type="GO" id="GO:0016747">
    <property type="term" value="F:acyltransferase activity, transferring groups other than amino-acyl groups"/>
    <property type="evidence" value="ECO:0007669"/>
    <property type="project" value="InterPro"/>
</dbReference>
<proteinExistence type="predicted"/>
<dbReference type="SUPFAM" id="SSF55729">
    <property type="entry name" value="Acyl-CoA N-acyltransferases (Nat)"/>
    <property type="match status" value="1"/>
</dbReference>
<dbReference type="Gene3D" id="3.40.630.30">
    <property type="match status" value="2"/>
</dbReference>
<dbReference type="EMBL" id="JYIJ01000014">
    <property type="protein sequence ID" value="KWX04782.1"/>
    <property type="molecule type" value="Genomic_DNA"/>
</dbReference>
<comment type="caution">
    <text evidence="2">The sequence shown here is derived from an EMBL/GenBank/DDBJ whole genome shotgun (WGS) entry which is preliminary data.</text>
</comment>
<protein>
    <recommendedName>
        <fullName evidence="1">N-acetyltransferase domain-containing protein</fullName>
    </recommendedName>
</protein>
<dbReference type="AlphaFoldDB" id="A0A132N5G3"/>
<dbReference type="Proteomes" id="UP000070598">
    <property type="component" value="Unassembled WGS sequence"/>
</dbReference>
<dbReference type="InterPro" id="IPR016181">
    <property type="entry name" value="Acyl_CoA_acyltransferase"/>
</dbReference>
<feature type="domain" description="N-acetyltransferase" evidence="1">
    <location>
        <begin position="147"/>
        <end position="289"/>
    </location>
</feature>
<organism evidence="2 5">
    <name type="scientific">Carbonactinospora thermoautotrophica</name>
    <dbReference type="NCBI Taxonomy" id="1469144"/>
    <lineage>
        <taxon>Bacteria</taxon>
        <taxon>Bacillati</taxon>
        <taxon>Actinomycetota</taxon>
        <taxon>Actinomycetes</taxon>
        <taxon>Kitasatosporales</taxon>
        <taxon>Carbonactinosporaceae</taxon>
        <taxon>Carbonactinospora</taxon>
    </lineage>
</organism>
<evidence type="ECO:0000259" key="1">
    <source>
        <dbReference type="PROSITE" id="PS51186"/>
    </source>
</evidence>
<reference evidence="4" key="2">
    <citation type="submission" date="2015-02" db="EMBL/GenBank/DDBJ databases">
        <title>Physiological reanalysis, assessment of diazotrophy, and genome sequences of multiple isolates of Streptomyces thermoautotrophicus.</title>
        <authorList>
            <person name="MacKellar D.C."/>
            <person name="Lieber L."/>
            <person name="Norman J."/>
            <person name="Bolger A."/>
            <person name="Tobin C."/>
            <person name="Murray J.W."/>
            <person name="Friesen M."/>
            <person name="Prell J."/>
        </authorList>
    </citation>
    <scope>NUCLEOTIDE SEQUENCE [LARGE SCALE GENOMIC DNA]</scope>
    <source>
        <strain evidence="4">UBT1</strain>
    </source>
</reference>
<dbReference type="EMBL" id="JYIK01001003">
    <property type="protein sequence ID" value="KWX08194.1"/>
    <property type="molecule type" value="Genomic_DNA"/>
</dbReference>